<reference evidence="1" key="1">
    <citation type="submission" date="2018-05" db="EMBL/GenBank/DDBJ databases">
        <authorList>
            <person name="Lanie J.A."/>
            <person name="Ng W.-L."/>
            <person name="Kazmierczak K.M."/>
            <person name="Andrzejewski T.M."/>
            <person name="Davidsen T.M."/>
            <person name="Wayne K.J."/>
            <person name="Tettelin H."/>
            <person name="Glass J.I."/>
            <person name="Rusch D."/>
            <person name="Podicherti R."/>
            <person name="Tsui H.-C.T."/>
            <person name="Winkler M.E."/>
        </authorList>
    </citation>
    <scope>NUCLEOTIDE SEQUENCE</scope>
</reference>
<proteinExistence type="predicted"/>
<sequence>MNKIVNFNKSDLAFSISKKLDMPESIVLLCIENLISDITINVALGKNIEI</sequence>
<feature type="non-terminal residue" evidence="1">
    <location>
        <position position="50"/>
    </location>
</feature>
<name>A0A382ITY2_9ZZZZ</name>
<protein>
    <submittedName>
        <fullName evidence="1">Uncharacterized protein</fullName>
    </submittedName>
</protein>
<evidence type="ECO:0000313" key="1">
    <source>
        <dbReference type="EMBL" id="SVC02323.1"/>
    </source>
</evidence>
<organism evidence="1">
    <name type="scientific">marine metagenome</name>
    <dbReference type="NCBI Taxonomy" id="408172"/>
    <lineage>
        <taxon>unclassified sequences</taxon>
        <taxon>metagenomes</taxon>
        <taxon>ecological metagenomes</taxon>
    </lineage>
</organism>
<gene>
    <name evidence="1" type="ORF">METZ01_LOCUS255177</name>
</gene>
<dbReference type="AlphaFoldDB" id="A0A382ITY2"/>
<dbReference type="EMBL" id="UINC01069161">
    <property type="protein sequence ID" value="SVC02323.1"/>
    <property type="molecule type" value="Genomic_DNA"/>
</dbReference>
<accession>A0A382ITY2</accession>